<dbReference type="VEuPathDB" id="TriTrypDB:ADEAN_000885900"/>
<dbReference type="EMBL" id="LR877164">
    <property type="protein sequence ID" value="CAD2221327.1"/>
    <property type="molecule type" value="Genomic_DNA"/>
</dbReference>
<gene>
    <name evidence="2" type="ORF">ADEAN_000885900</name>
</gene>
<evidence type="ECO:0000256" key="1">
    <source>
        <dbReference type="SAM" id="MobiDB-lite"/>
    </source>
</evidence>
<feature type="region of interest" description="Disordered" evidence="1">
    <location>
        <begin position="35"/>
        <end position="77"/>
    </location>
</feature>
<sequence>MNIEVRSISDLPELALVDVFQWPTLSLLQHHVGDSLSTPADPDRPRPVGQFSFTTPVASMEYTPPLRTTSSKTGPTEKEMRESMEQTVTQLCSQLEALDEEEQRPQRSLYSLRSALLRSLVTTLKEKGETEMESSFQMGRETFNNTIAIHPSNETRYDGRPDDGKPNKIILYVYNNSLSKGWLRETILEQLNEVGARDMVTRTAVSLTLLSCTETRASEAFFELFTIIVQRSTFDFDDKKCVKEMRECLFPLLYLVQHGSWTTETLCGLSTLIAWLPTPPASEETETFQVVNQLRVSLNPKREPHDTGDDEPHHPHHADRVGMPLDSSLSDLSNISLQSSSAVRSSALQEPISEQRAEETEDAASSVGGSDGGPTIHRTVALSNDFFRHRLREFHESFRSWFSPVFSVDPTTQVKMHFLSSTDCDHIYLVLLPPTVTPDDLATKREPIASRLASPDRDSVVEMTGGTVAVLLSDRKRGDLTRQPYPRFEAQVTLTNTKTLDTSVTGEWHELVQNLRVILARQLLHTIRTSDTGCAPFKGFEVLFGGGRRGSDSLPAVEAGMSMLDISDEELSKKVMCLKRNLPTVREVLRVLEYFFQIGAASWSSPRWQEVVKIVSLNSA</sequence>
<accession>A0A7G2CQC5</accession>
<protein>
    <submittedName>
        <fullName evidence="2">Uncharacterized protein</fullName>
    </submittedName>
</protein>
<proteinExistence type="predicted"/>
<keyword evidence="3" id="KW-1185">Reference proteome</keyword>
<feature type="compositionally biased region" description="Basic and acidic residues" evidence="1">
    <location>
        <begin position="300"/>
        <end position="313"/>
    </location>
</feature>
<name>A0A7G2CQC5_9TRYP</name>
<organism evidence="2 3">
    <name type="scientific">Angomonas deanei</name>
    <dbReference type="NCBI Taxonomy" id="59799"/>
    <lineage>
        <taxon>Eukaryota</taxon>
        <taxon>Discoba</taxon>
        <taxon>Euglenozoa</taxon>
        <taxon>Kinetoplastea</taxon>
        <taxon>Metakinetoplastina</taxon>
        <taxon>Trypanosomatida</taxon>
        <taxon>Trypanosomatidae</taxon>
        <taxon>Strigomonadinae</taxon>
        <taxon>Angomonas</taxon>
    </lineage>
</organism>
<reference evidence="2 3" key="1">
    <citation type="submission" date="2020-08" db="EMBL/GenBank/DDBJ databases">
        <authorList>
            <person name="Newling K."/>
            <person name="Davey J."/>
            <person name="Forrester S."/>
        </authorList>
    </citation>
    <scope>NUCLEOTIDE SEQUENCE [LARGE SCALE GENOMIC DNA]</scope>
    <source>
        <strain evidence="3">Crithidia deanei Carvalho (ATCC PRA-265)</strain>
    </source>
</reference>
<feature type="region of interest" description="Disordered" evidence="1">
    <location>
        <begin position="300"/>
        <end position="323"/>
    </location>
</feature>
<dbReference type="Proteomes" id="UP000515908">
    <property type="component" value="Chromosome 20"/>
</dbReference>
<evidence type="ECO:0000313" key="2">
    <source>
        <dbReference type="EMBL" id="CAD2221327.1"/>
    </source>
</evidence>
<dbReference type="AlphaFoldDB" id="A0A7G2CQC5"/>
<feature type="region of interest" description="Disordered" evidence="1">
    <location>
        <begin position="344"/>
        <end position="376"/>
    </location>
</feature>
<evidence type="ECO:0000313" key="3">
    <source>
        <dbReference type="Proteomes" id="UP000515908"/>
    </source>
</evidence>